<keyword evidence="1" id="KW-0808">Transferase</keyword>
<dbReference type="Proteomes" id="UP000753908">
    <property type="component" value="Unassembled WGS sequence"/>
</dbReference>
<proteinExistence type="predicted"/>
<dbReference type="GO" id="GO:0032259">
    <property type="term" value="P:methylation"/>
    <property type="evidence" value="ECO:0007669"/>
    <property type="project" value="UniProtKB-KW"/>
</dbReference>
<evidence type="ECO:0000259" key="2">
    <source>
        <dbReference type="Pfam" id="PF08241"/>
    </source>
</evidence>
<reference evidence="3" key="2">
    <citation type="journal article" date="2022" name="Microbiol. Resour. Announc.">
        <title>Metagenome Sequencing to Explore Phylogenomics of Terrestrial Cyanobacteria.</title>
        <authorList>
            <person name="Ward R.D."/>
            <person name="Stajich J.E."/>
            <person name="Johansen J.R."/>
            <person name="Huntemann M."/>
            <person name="Clum A."/>
            <person name="Foster B."/>
            <person name="Foster B."/>
            <person name="Roux S."/>
            <person name="Palaniappan K."/>
            <person name="Varghese N."/>
            <person name="Mukherjee S."/>
            <person name="Reddy T.B.K."/>
            <person name="Daum C."/>
            <person name="Copeland A."/>
            <person name="Chen I.A."/>
            <person name="Ivanova N.N."/>
            <person name="Kyrpides N.C."/>
            <person name="Shapiro N."/>
            <person name="Eloe-Fadrosh E.A."/>
            <person name="Pietrasiak N."/>
        </authorList>
    </citation>
    <scope>NUCLEOTIDE SEQUENCE</scope>
    <source>
        <strain evidence="3">CPER-KK1</strain>
    </source>
</reference>
<evidence type="ECO:0000313" key="3">
    <source>
        <dbReference type="EMBL" id="MBW4544027.1"/>
    </source>
</evidence>
<feature type="domain" description="Methyltransferase type 11" evidence="2">
    <location>
        <begin position="85"/>
        <end position="178"/>
    </location>
</feature>
<gene>
    <name evidence="3" type="ORF">KME25_06240</name>
</gene>
<sequence length="269" mass="31272">MLTKIFLFLLELSPVVKRTLWRWWYQFLANYYQQPDWRFMNYGFVPLEPNVSELKLAEEDENDRYFIQLYHYVATAVDLKGKQVLEVGSGRGGGAAYVARSLKPDRMTGIDFSDNNIQLSRKNYQLPNLFFQQGNAEFLPFDDEVFDIVLNVESSHCYGSMEDFVKEVNRVLKPGGIFSWADFRSVDEVVALQQIFEHSGLKQIKVNEITPNVLRALELMDESRQNFIQTNSPPFLKGALQEFAAVKDSKVYESFQTSEILYLSYVFEK</sequence>
<dbReference type="InterPro" id="IPR029063">
    <property type="entry name" value="SAM-dependent_MTases_sf"/>
</dbReference>
<dbReference type="InterPro" id="IPR050447">
    <property type="entry name" value="Erg6_SMT_methyltransf"/>
</dbReference>
<dbReference type="Pfam" id="PF08241">
    <property type="entry name" value="Methyltransf_11"/>
    <property type="match status" value="1"/>
</dbReference>
<keyword evidence="3" id="KW-0489">Methyltransferase</keyword>
<evidence type="ECO:0000256" key="1">
    <source>
        <dbReference type="ARBA" id="ARBA00022679"/>
    </source>
</evidence>
<dbReference type="Gene3D" id="3.40.50.150">
    <property type="entry name" value="Vaccinia Virus protein VP39"/>
    <property type="match status" value="1"/>
</dbReference>
<name>A0A951PIC7_9CYAN</name>
<reference evidence="3" key="1">
    <citation type="submission" date="2021-05" db="EMBL/GenBank/DDBJ databases">
        <authorList>
            <person name="Pietrasiak N."/>
            <person name="Ward R."/>
            <person name="Stajich J.E."/>
            <person name="Kurbessoian T."/>
        </authorList>
    </citation>
    <scope>NUCLEOTIDE SEQUENCE</scope>
    <source>
        <strain evidence="3">CPER-KK1</strain>
    </source>
</reference>
<accession>A0A951PIC7</accession>
<protein>
    <submittedName>
        <fullName evidence="3">Class I SAM-dependent methyltransferase</fullName>
    </submittedName>
</protein>
<dbReference type="GO" id="GO:0003838">
    <property type="term" value="F:sterol 24-C-methyltransferase activity"/>
    <property type="evidence" value="ECO:0007669"/>
    <property type="project" value="TreeGrafter"/>
</dbReference>
<comment type="caution">
    <text evidence="3">The sequence shown here is derived from an EMBL/GenBank/DDBJ whole genome shotgun (WGS) entry which is preliminary data.</text>
</comment>
<dbReference type="SUPFAM" id="SSF53335">
    <property type="entry name" value="S-adenosyl-L-methionine-dependent methyltransferases"/>
    <property type="match status" value="1"/>
</dbReference>
<dbReference type="EMBL" id="JAHHIF010000006">
    <property type="protein sequence ID" value="MBW4544027.1"/>
    <property type="molecule type" value="Genomic_DNA"/>
</dbReference>
<dbReference type="PANTHER" id="PTHR44068">
    <property type="entry name" value="ZGC:194242"/>
    <property type="match status" value="1"/>
</dbReference>
<dbReference type="CDD" id="cd02440">
    <property type="entry name" value="AdoMet_MTases"/>
    <property type="match status" value="1"/>
</dbReference>
<dbReference type="GO" id="GO:0016126">
    <property type="term" value="P:sterol biosynthetic process"/>
    <property type="evidence" value="ECO:0007669"/>
    <property type="project" value="TreeGrafter"/>
</dbReference>
<organism evidence="3 4">
    <name type="scientific">Symplocastrum torsivum CPER-KK1</name>
    <dbReference type="NCBI Taxonomy" id="450513"/>
    <lineage>
        <taxon>Bacteria</taxon>
        <taxon>Bacillati</taxon>
        <taxon>Cyanobacteriota</taxon>
        <taxon>Cyanophyceae</taxon>
        <taxon>Oscillatoriophycideae</taxon>
        <taxon>Oscillatoriales</taxon>
        <taxon>Microcoleaceae</taxon>
        <taxon>Symplocastrum</taxon>
    </lineage>
</organism>
<dbReference type="AlphaFoldDB" id="A0A951PIC7"/>
<dbReference type="InterPro" id="IPR013216">
    <property type="entry name" value="Methyltransf_11"/>
</dbReference>
<dbReference type="PANTHER" id="PTHR44068:SF1">
    <property type="entry name" value="HYPOTHETICAL LOC100005854"/>
    <property type="match status" value="1"/>
</dbReference>
<evidence type="ECO:0000313" key="4">
    <source>
        <dbReference type="Proteomes" id="UP000753908"/>
    </source>
</evidence>